<keyword evidence="7" id="KW-0830">Ubiquinone</keyword>
<accession>A0A6A5X4V2</accession>
<dbReference type="Proteomes" id="UP000799779">
    <property type="component" value="Unassembled WGS sequence"/>
</dbReference>
<dbReference type="PANTHER" id="PTHR21382">
    <property type="entry name" value="NADH-UBIQUINONE OXIDOREDUCTASE SUBUNIT"/>
    <property type="match status" value="1"/>
</dbReference>
<keyword evidence="4" id="KW-1133">Transmembrane helix</keyword>
<dbReference type="AlphaFoldDB" id="A0A6A5X4V2"/>
<dbReference type="InterPro" id="IPR039205">
    <property type="entry name" value="NDUFA11"/>
</dbReference>
<name>A0A6A5X4V2_9PLEO</name>
<evidence type="ECO:0000256" key="5">
    <source>
        <dbReference type="ARBA" id="ARBA00023128"/>
    </source>
</evidence>
<evidence type="ECO:0000256" key="1">
    <source>
        <dbReference type="ARBA" id="ARBA00004448"/>
    </source>
</evidence>
<keyword evidence="6" id="KW-0472">Membrane</keyword>
<dbReference type="GO" id="GO:0045271">
    <property type="term" value="C:respiratory chain complex I"/>
    <property type="evidence" value="ECO:0007669"/>
    <property type="project" value="InterPro"/>
</dbReference>
<keyword evidence="5" id="KW-0496">Mitochondrion</keyword>
<evidence type="ECO:0000256" key="2">
    <source>
        <dbReference type="ARBA" id="ARBA00022692"/>
    </source>
</evidence>
<evidence type="ECO:0000256" key="3">
    <source>
        <dbReference type="ARBA" id="ARBA00022792"/>
    </source>
</evidence>
<evidence type="ECO:0000313" key="7">
    <source>
        <dbReference type="EMBL" id="KAF2007940.1"/>
    </source>
</evidence>
<gene>
    <name evidence="7" type="ORF">P154DRAFT_453267</name>
</gene>
<keyword evidence="2" id="KW-0812">Transmembrane</keyword>
<evidence type="ECO:0000256" key="4">
    <source>
        <dbReference type="ARBA" id="ARBA00022989"/>
    </source>
</evidence>
<keyword evidence="8" id="KW-1185">Reference proteome</keyword>
<dbReference type="OrthoDB" id="1913277at2759"/>
<organism evidence="7 8">
    <name type="scientific">Amniculicola lignicola CBS 123094</name>
    <dbReference type="NCBI Taxonomy" id="1392246"/>
    <lineage>
        <taxon>Eukaryota</taxon>
        <taxon>Fungi</taxon>
        <taxon>Dikarya</taxon>
        <taxon>Ascomycota</taxon>
        <taxon>Pezizomycotina</taxon>
        <taxon>Dothideomycetes</taxon>
        <taxon>Pleosporomycetidae</taxon>
        <taxon>Pleosporales</taxon>
        <taxon>Amniculicolaceae</taxon>
        <taxon>Amniculicola</taxon>
    </lineage>
</organism>
<dbReference type="GO" id="GO:0006120">
    <property type="term" value="P:mitochondrial electron transport, NADH to ubiquinone"/>
    <property type="evidence" value="ECO:0007669"/>
    <property type="project" value="InterPro"/>
</dbReference>
<sequence length="196" mass="21498">MAEQSKNHQPQDTLSNTTTTTLQATIAGSVFAAAQNALRKQNVGAMGMITRSGWLIATYAGVGATYQFTHDCAANLRAKNDTYNEAIGGFFGGATMGLWRRSVPFMLTCGVGFASVMAAFNYTKGFRGYSADAADDDNEVERREALKKMRRRSIWETIDELGEGRGIYGPGYEERRRQRLIENYGIDVVAAQAAQK</sequence>
<comment type="subcellular location">
    <subcellularLocation>
        <location evidence="1">Mitochondrion inner membrane</location>
        <topology evidence="1">Multi-pass membrane protein</topology>
    </subcellularLocation>
</comment>
<proteinExistence type="predicted"/>
<dbReference type="PANTHER" id="PTHR21382:SF1">
    <property type="entry name" value="NADH DEHYDROGENASE [UBIQUINONE] 1 ALPHA SUBCOMPLEX SUBUNIT 11"/>
    <property type="match status" value="1"/>
</dbReference>
<dbReference type="GO" id="GO:0005743">
    <property type="term" value="C:mitochondrial inner membrane"/>
    <property type="evidence" value="ECO:0007669"/>
    <property type="project" value="UniProtKB-SubCell"/>
</dbReference>
<reference evidence="7" key="1">
    <citation type="journal article" date="2020" name="Stud. Mycol.">
        <title>101 Dothideomycetes genomes: a test case for predicting lifestyles and emergence of pathogens.</title>
        <authorList>
            <person name="Haridas S."/>
            <person name="Albert R."/>
            <person name="Binder M."/>
            <person name="Bloem J."/>
            <person name="Labutti K."/>
            <person name="Salamov A."/>
            <person name="Andreopoulos B."/>
            <person name="Baker S."/>
            <person name="Barry K."/>
            <person name="Bills G."/>
            <person name="Bluhm B."/>
            <person name="Cannon C."/>
            <person name="Castanera R."/>
            <person name="Culley D."/>
            <person name="Daum C."/>
            <person name="Ezra D."/>
            <person name="Gonzalez J."/>
            <person name="Henrissat B."/>
            <person name="Kuo A."/>
            <person name="Liang C."/>
            <person name="Lipzen A."/>
            <person name="Lutzoni F."/>
            <person name="Magnuson J."/>
            <person name="Mondo S."/>
            <person name="Nolan M."/>
            <person name="Ohm R."/>
            <person name="Pangilinan J."/>
            <person name="Park H.-J."/>
            <person name="Ramirez L."/>
            <person name="Alfaro M."/>
            <person name="Sun H."/>
            <person name="Tritt A."/>
            <person name="Yoshinaga Y."/>
            <person name="Zwiers L.-H."/>
            <person name="Turgeon B."/>
            <person name="Goodwin S."/>
            <person name="Spatafora J."/>
            <person name="Crous P."/>
            <person name="Grigoriev I."/>
        </authorList>
    </citation>
    <scope>NUCLEOTIDE SEQUENCE</scope>
    <source>
        <strain evidence="7">CBS 123094</strain>
    </source>
</reference>
<protein>
    <submittedName>
        <fullName evidence="7">NADH-ubiquinone oxidoreductase 213 kDa subunit</fullName>
    </submittedName>
</protein>
<keyword evidence="3" id="KW-0999">Mitochondrion inner membrane</keyword>
<evidence type="ECO:0000256" key="6">
    <source>
        <dbReference type="ARBA" id="ARBA00023136"/>
    </source>
</evidence>
<dbReference type="EMBL" id="ML977556">
    <property type="protein sequence ID" value="KAF2007940.1"/>
    <property type="molecule type" value="Genomic_DNA"/>
</dbReference>
<evidence type="ECO:0000313" key="8">
    <source>
        <dbReference type="Proteomes" id="UP000799779"/>
    </source>
</evidence>